<evidence type="ECO:0000313" key="3">
    <source>
        <dbReference type="Proteomes" id="UP000033651"/>
    </source>
</evidence>
<keyword evidence="1" id="KW-0732">Signal</keyword>
<proteinExistence type="predicted"/>
<reference evidence="2 3" key="1">
    <citation type="submission" date="2015-03" db="EMBL/GenBank/DDBJ databases">
        <title>Draft genome sequence of Luteibacter yeojuensis strain SU11.</title>
        <authorList>
            <person name="Sulaiman J."/>
            <person name="Priya K."/>
            <person name="Chan K.-G."/>
        </authorList>
    </citation>
    <scope>NUCLEOTIDE SEQUENCE [LARGE SCALE GENOMIC DNA]</scope>
    <source>
        <strain evidence="2 3">SU11</strain>
    </source>
</reference>
<name>A0A0F3KZZ2_9GAMM</name>
<keyword evidence="3" id="KW-1185">Reference proteome</keyword>
<dbReference type="OrthoDB" id="5944795at2"/>
<sequence length="452" mass="46871">MALASRPLALATLLTLPAIAAATEPPALHYTVTPVVEQGDLKALDVVLEGIAGPDGTLDVVLPGKQERLAANGGLSAGKDGHLVLSAKPGAPVALRYRRSGTAPFTNDPGIEPYVTAGWMQAPCSGLLAMPADGVARAITVTWHVPPRWRAITSLDAHHPTTRAEAGASACFLGRDVSEAKQPIGHGGALHVYTTDPAGSAAFTDLVAKSLSVVASAAGGTARDYAVYATPVQADGADIAGWSQPGFMSAVFARGARLSALAGPAINDYARMLAPTPVDPATAWYTQGLRSYLVASDLLSSHALGREDMAGYLDQIIANYGNSPFRRASNARIVSEWQSSPDLQAVPGERGILFGWLLDAQLRKATGGRACLADVLRTLAPSVSDPGVALAAAVKQAGGGDITPLYEKYIVRGELLQLPPGALGPCMVVSTETDPYGWQVQRVSARCTAATE</sequence>
<dbReference type="AlphaFoldDB" id="A0A0F3KZZ2"/>
<feature type="chain" id="PRO_5002463423" evidence="1">
    <location>
        <begin position="21"/>
        <end position="452"/>
    </location>
</feature>
<dbReference type="Proteomes" id="UP000033651">
    <property type="component" value="Unassembled WGS sequence"/>
</dbReference>
<accession>A0A0F3KZZ2</accession>
<feature type="signal peptide" evidence="1">
    <location>
        <begin position="1"/>
        <end position="20"/>
    </location>
</feature>
<comment type="caution">
    <text evidence="2">The sequence shown here is derived from an EMBL/GenBank/DDBJ whole genome shotgun (WGS) entry which is preliminary data.</text>
</comment>
<dbReference type="EMBL" id="JZRB01000004">
    <property type="protein sequence ID" value="KJV36788.1"/>
    <property type="molecule type" value="Genomic_DNA"/>
</dbReference>
<organism evidence="2 3">
    <name type="scientific">Luteibacter yeojuensis</name>
    <dbReference type="NCBI Taxonomy" id="345309"/>
    <lineage>
        <taxon>Bacteria</taxon>
        <taxon>Pseudomonadati</taxon>
        <taxon>Pseudomonadota</taxon>
        <taxon>Gammaproteobacteria</taxon>
        <taxon>Lysobacterales</taxon>
        <taxon>Rhodanobacteraceae</taxon>
        <taxon>Luteibacter</taxon>
    </lineage>
</organism>
<gene>
    <name evidence="2" type="ORF">VI08_03265</name>
</gene>
<dbReference type="RefSeq" id="WP_045828093.1">
    <property type="nucleotide sequence ID" value="NZ_JZRB01000004.1"/>
</dbReference>
<evidence type="ECO:0000313" key="2">
    <source>
        <dbReference type="EMBL" id="KJV36788.1"/>
    </source>
</evidence>
<protein>
    <submittedName>
        <fullName evidence="2">Uncharacterized protein</fullName>
    </submittedName>
</protein>
<dbReference type="PATRIC" id="fig|345309.4.peg.2990"/>
<evidence type="ECO:0000256" key="1">
    <source>
        <dbReference type="SAM" id="SignalP"/>
    </source>
</evidence>